<evidence type="ECO:0000313" key="12">
    <source>
        <dbReference type="EMBL" id="RJF98632.1"/>
    </source>
</evidence>
<dbReference type="Gene3D" id="2.40.160.10">
    <property type="entry name" value="Porin"/>
    <property type="match status" value="1"/>
</dbReference>
<dbReference type="InterPro" id="IPR033900">
    <property type="entry name" value="Gram_neg_porin_domain"/>
</dbReference>
<dbReference type="InterPro" id="IPR050298">
    <property type="entry name" value="Gram-neg_bact_OMP"/>
</dbReference>
<dbReference type="Pfam" id="PF13609">
    <property type="entry name" value="Porin_4"/>
    <property type="match status" value="1"/>
</dbReference>
<evidence type="ECO:0000256" key="1">
    <source>
        <dbReference type="ARBA" id="ARBA00004571"/>
    </source>
</evidence>
<comment type="caution">
    <text evidence="12">The sequence shown here is derived from an EMBL/GenBank/DDBJ whole genome shotgun (WGS) entry which is preliminary data.</text>
</comment>
<dbReference type="GO" id="GO:0015288">
    <property type="term" value="F:porin activity"/>
    <property type="evidence" value="ECO:0007669"/>
    <property type="project" value="UniProtKB-KW"/>
</dbReference>
<evidence type="ECO:0000256" key="7">
    <source>
        <dbReference type="ARBA" id="ARBA00023065"/>
    </source>
</evidence>
<dbReference type="EMBL" id="QYUO01000001">
    <property type="protein sequence ID" value="RJF98632.1"/>
    <property type="molecule type" value="Genomic_DNA"/>
</dbReference>
<gene>
    <name evidence="12" type="ORF">D3871_09010</name>
</gene>
<dbReference type="PANTHER" id="PTHR34501:SF9">
    <property type="entry name" value="MAJOR OUTER MEMBRANE PROTEIN P.IA"/>
    <property type="match status" value="1"/>
</dbReference>
<protein>
    <submittedName>
        <fullName evidence="12">Porin</fullName>
    </submittedName>
</protein>
<evidence type="ECO:0000313" key="13">
    <source>
        <dbReference type="Proteomes" id="UP000265955"/>
    </source>
</evidence>
<evidence type="ECO:0000256" key="3">
    <source>
        <dbReference type="ARBA" id="ARBA00022448"/>
    </source>
</evidence>
<dbReference type="GO" id="GO:0006811">
    <property type="term" value="P:monoatomic ion transport"/>
    <property type="evidence" value="ECO:0007669"/>
    <property type="project" value="UniProtKB-KW"/>
</dbReference>
<dbReference type="AlphaFoldDB" id="A0A3A3FQZ0"/>
<keyword evidence="6" id="KW-0732">Signal</keyword>
<dbReference type="GO" id="GO:0009279">
    <property type="term" value="C:cell outer membrane"/>
    <property type="evidence" value="ECO:0007669"/>
    <property type="project" value="UniProtKB-SubCell"/>
</dbReference>
<dbReference type="Proteomes" id="UP000265955">
    <property type="component" value="Unassembled WGS sequence"/>
</dbReference>
<keyword evidence="8" id="KW-0626">Porin</keyword>
<dbReference type="PRINTS" id="PR00184">
    <property type="entry name" value="NEISSPPORIN"/>
</dbReference>
<comment type="subunit">
    <text evidence="2">Homotrimer.</text>
</comment>
<feature type="domain" description="Porin" evidence="11">
    <location>
        <begin position="39"/>
        <end position="380"/>
    </location>
</feature>
<keyword evidence="13" id="KW-1185">Reference proteome</keyword>
<dbReference type="CDD" id="cd00342">
    <property type="entry name" value="gram_neg_porins"/>
    <property type="match status" value="1"/>
</dbReference>
<dbReference type="InterPro" id="IPR023614">
    <property type="entry name" value="Porin_dom_sf"/>
</dbReference>
<sequence>MERQPFSDARIFEKSGSEVENNSYSNYLGDTNMMKPVLALAVLATFAPFCHAQSASNVSMYGVVDAGVAFTDNGAAARSNSVGLSSGVMTASLIGFRGVDDLGNGLKAKFQLEAGFDLDTGAMKTYAGNPSTATPTATGGAAVNGLFNRRSYVGLEGGFGSVTLGRDYTPNYYVVRDTDVMALGLYGNLQQTVALSGTGSERFGRASNAVFYESPDLDGFKARVMVSFGSESAGGAGMPPSDANRMWGASGIYTMGGLVLAGAYQELKLPLVAGTPAAFTGGSSTRKDHVIGAKYTFGAYTLSAGYFLAKQPNNADSSDAWLGASAKIGTGTVYANLQRMKQEAVAGAAATGNVFGLGYVHPMSRRTSLYASYGQLNNSATAAFPLISGDGAVAPGALSADIKALAVGIRHFF</sequence>
<comment type="subcellular location">
    <subcellularLocation>
        <location evidence="1">Cell outer membrane</location>
        <topology evidence="1">Multi-pass membrane protein</topology>
    </subcellularLocation>
</comment>
<name>A0A3A3FQZ0_9BURK</name>
<keyword evidence="5" id="KW-0812">Transmembrane</keyword>
<keyword evidence="10" id="KW-0998">Cell outer membrane</keyword>
<dbReference type="InterPro" id="IPR002299">
    <property type="entry name" value="Porin_Neis"/>
</dbReference>
<evidence type="ECO:0000256" key="9">
    <source>
        <dbReference type="ARBA" id="ARBA00023136"/>
    </source>
</evidence>
<evidence type="ECO:0000256" key="2">
    <source>
        <dbReference type="ARBA" id="ARBA00011233"/>
    </source>
</evidence>
<organism evidence="12 13">
    <name type="scientific">Noviherbaspirillum saxi</name>
    <dbReference type="NCBI Taxonomy" id="2320863"/>
    <lineage>
        <taxon>Bacteria</taxon>
        <taxon>Pseudomonadati</taxon>
        <taxon>Pseudomonadota</taxon>
        <taxon>Betaproteobacteria</taxon>
        <taxon>Burkholderiales</taxon>
        <taxon>Oxalobacteraceae</taxon>
        <taxon>Noviherbaspirillum</taxon>
    </lineage>
</organism>
<dbReference type="GO" id="GO:0046930">
    <property type="term" value="C:pore complex"/>
    <property type="evidence" value="ECO:0007669"/>
    <property type="project" value="UniProtKB-KW"/>
</dbReference>
<keyword evidence="7" id="KW-0406">Ion transport</keyword>
<keyword evidence="9" id="KW-0472">Membrane</keyword>
<keyword evidence="4" id="KW-1134">Transmembrane beta strand</keyword>
<proteinExistence type="predicted"/>
<reference evidence="13" key="1">
    <citation type="submission" date="2018-09" db="EMBL/GenBank/DDBJ databases">
        <authorList>
            <person name="Zhu H."/>
        </authorList>
    </citation>
    <scope>NUCLEOTIDE SEQUENCE [LARGE SCALE GENOMIC DNA]</scope>
    <source>
        <strain evidence="13">K1R23-30</strain>
    </source>
</reference>
<dbReference type="SUPFAM" id="SSF56935">
    <property type="entry name" value="Porins"/>
    <property type="match status" value="1"/>
</dbReference>
<evidence type="ECO:0000259" key="11">
    <source>
        <dbReference type="Pfam" id="PF13609"/>
    </source>
</evidence>
<evidence type="ECO:0000256" key="5">
    <source>
        <dbReference type="ARBA" id="ARBA00022692"/>
    </source>
</evidence>
<evidence type="ECO:0000256" key="10">
    <source>
        <dbReference type="ARBA" id="ARBA00023237"/>
    </source>
</evidence>
<evidence type="ECO:0000256" key="6">
    <source>
        <dbReference type="ARBA" id="ARBA00022729"/>
    </source>
</evidence>
<evidence type="ECO:0000256" key="8">
    <source>
        <dbReference type="ARBA" id="ARBA00023114"/>
    </source>
</evidence>
<dbReference type="PANTHER" id="PTHR34501">
    <property type="entry name" value="PROTEIN YDDL-RELATED"/>
    <property type="match status" value="1"/>
</dbReference>
<accession>A0A3A3FQZ0</accession>
<evidence type="ECO:0000256" key="4">
    <source>
        <dbReference type="ARBA" id="ARBA00022452"/>
    </source>
</evidence>
<keyword evidence="3" id="KW-0813">Transport</keyword>